<feature type="transmembrane region" description="Helical" evidence="7">
    <location>
        <begin position="201"/>
        <end position="221"/>
    </location>
</feature>
<dbReference type="InterPro" id="IPR044049">
    <property type="entry name" value="EccD_transm"/>
</dbReference>
<gene>
    <name evidence="9" type="primary">eccD_2</name>
    <name evidence="9" type="ORF">GCM10009754_67920</name>
</gene>
<comment type="caution">
    <text evidence="9">The sequence shown here is derived from an EMBL/GenBank/DDBJ whole genome shotgun (WGS) entry which is preliminary data.</text>
</comment>
<keyword evidence="3" id="KW-1003">Cell membrane</keyword>
<feature type="transmembrane region" description="Helical" evidence="7">
    <location>
        <begin position="146"/>
        <end position="166"/>
    </location>
</feature>
<dbReference type="Gene3D" id="3.10.20.90">
    <property type="entry name" value="Phosphatidylinositol 3-kinase Catalytic Subunit, Chain A, domain 1"/>
    <property type="match status" value="1"/>
</dbReference>
<feature type="transmembrane region" description="Helical" evidence="7">
    <location>
        <begin position="398"/>
        <end position="417"/>
    </location>
</feature>
<feature type="transmembrane region" description="Helical" evidence="7">
    <location>
        <begin position="374"/>
        <end position="392"/>
    </location>
</feature>
<feature type="transmembrane region" description="Helical" evidence="7">
    <location>
        <begin position="175"/>
        <end position="195"/>
    </location>
</feature>
<keyword evidence="10" id="KW-1185">Reference proteome</keyword>
<feature type="transmembrane region" description="Helical" evidence="7">
    <location>
        <begin position="263"/>
        <end position="283"/>
    </location>
</feature>
<dbReference type="PIRSF" id="PIRSF017804">
    <property type="entry name" value="Secretion_EccD1"/>
    <property type="match status" value="1"/>
</dbReference>
<protein>
    <submittedName>
        <fullName evidence="9">Type VII secretion integral membrane protein EccD</fullName>
    </submittedName>
</protein>
<evidence type="ECO:0000256" key="7">
    <source>
        <dbReference type="SAM" id="Phobius"/>
    </source>
</evidence>
<sequence>MTAAPAGTTRRVTVVTPLARMDVALPPRSTLAELVPQLVRLAGAEGQATAEHPGWVLSRLGGAPLAAGLTVSEAAVRDGEVLCLNPRERPRTPLLFDDVVDSIASVAGSSSRAWGPETARRAGLAAAAVLLTGAAALVQASTAGTALAPVACGLLAVVLLLGGGALSRAYGDAEAGVAVSVAGFTSALLAGMSALPPHPPFSLAAGPLGCGLAAVTVYGVLAAVSVADRLPWFVAVTVAAALGAVTTAVVLLVGGGAGTAESAAAVLAVVVTALTAAAPMLSLRLGKLPLPRVPDDIDAFRADERPSLGADMVGQTAYARRLLGGLLVAAGLVLLGCALVLVRGSAWDAGLLALLGIAWTLRSRSYSDASHRVLLAVPGVATLAFAAVWLVLNSDRALVLSAGLAVVAAASSCVAYAGRVARGHHSPYWARVLDVAEFLALVSLIPMAAMVTGIYEAVRG</sequence>
<dbReference type="Pfam" id="PF19053">
    <property type="entry name" value="EccD"/>
    <property type="match status" value="1"/>
</dbReference>
<evidence type="ECO:0000259" key="8">
    <source>
        <dbReference type="Pfam" id="PF19053"/>
    </source>
</evidence>
<dbReference type="InterPro" id="IPR024962">
    <property type="entry name" value="YukD-like"/>
</dbReference>
<feature type="transmembrane region" description="Helical" evidence="7">
    <location>
        <begin position="438"/>
        <end position="458"/>
    </location>
</feature>
<comment type="subcellular location">
    <subcellularLocation>
        <location evidence="1">Cell membrane</location>
        <topology evidence="1">Multi-pass membrane protein</topology>
    </subcellularLocation>
</comment>
<feature type="transmembrane region" description="Helical" evidence="7">
    <location>
        <begin position="322"/>
        <end position="341"/>
    </location>
</feature>
<keyword evidence="4 7" id="KW-0812">Transmembrane</keyword>
<evidence type="ECO:0000256" key="3">
    <source>
        <dbReference type="ARBA" id="ARBA00022475"/>
    </source>
</evidence>
<comment type="similarity">
    <text evidence="2">Belongs to the EccD/Snm4 family.</text>
</comment>
<keyword evidence="6 7" id="KW-0472">Membrane</keyword>
<evidence type="ECO:0000313" key="9">
    <source>
        <dbReference type="EMBL" id="GAA1981530.1"/>
    </source>
</evidence>
<dbReference type="NCBIfam" id="TIGR03920">
    <property type="entry name" value="T7SS_EccD"/>
    <property type="match status" value="1"/>
</dbReference>
<evidence type="ECO:0000256" key="6">
    <source>
        <dbReference type="ARBA" id="ARBA00023136"/>
    </source>
</evidence>
<feature type="transmembrane region" description="Helical" evidence="7">
    <location>
        <begin position="233"/>
        <end position="257"/>
    </location>
</feature>
<reference evidence="10" key="1">
    <citation type="journal article" date="2019" name="Int. J. Syst. Evol. Microbiol.">
        <title>The Global Catalogue of Microorganisms (GCM) 10K type strain sequencing project: providing services to taxonomists for standard genome sequencing and annotation.</title>
        <authorList>
            <consortium name="The Broad Institute Genomics Platform"/>
            <consortium name="The Broad Institute Genome Sequencing Center for Infectious Disease"/>
            <person name="Wu L."/>
            <person name="Ma J."/>
        </authorList>
    </citation>
    <scope>NUCLEOTIDE SEQUENCE [LARGE SCALE GENOMIC DNA]</scope>
    <source>
        <strain evidence="10">JCM 14545</strain>
    </source>
</reference>
<proteinExistence type="inferred from homology"/>
<feature type="transmembrane region" description="Helical" evidence="7">
    <location>
        <begin position="122"/>
        <end position="140"/>
    </location>
</feature>
<evidence type="ECO:0000313" key="10">
    <source>
        <dbReference type="Proteomes" id="UP001501116"/>
    </source>
</evidence>
<evidence type="ECO:0000256" key="2">
    <source>
        <dbReference type="ARBA" id="ARBA00006162"/>
    </source>
</evidence>
<accession>A0ABP5DJU8</accession>
<dbReference type="Proteomes" id="UP001501116">
    <property type="component" value="Unassembled WGS sequence"/>
</dbReference>
<dbReference type="RefSeq" id="WP_344428539.1">
    <property type="nucleotide sequence ID" value="NZ_BAAANN010000034.1"/>
</dbReference>
<name>A0ABP5DJU8_9PSEU</name>
<organism evidence="9 10">
    <name type="scientific">Amycolatopsis minnesotensis</name>
    <dbReference type="NCBI Taxonomy" id="337894"/>
    <lineage>
        <taxon>Bacteria</taxon>
        <taxon>Bacillati</taxon>
        <taxon>Actinomycetota</taxon>
        <taxon>Actinomycetes</taxon>
        <taxon>Pseudonocardiales</taxon>
        <taxon>Pseudonocardiaceae</taxon>
        <taxon>Amycolatopsis</taxon>
    </lineage>
</organism>
<evidence type="ECO:0000256" key="5">
    <source>
        <dbReference type="ARBA" id="ARBA00022989"/>
    </source>
</evidence>
<feature type="domain" description="EccD-like transmembrane" evidence="8">
    <location>
        <begin position="119"/>
        <end position="460"/>
    </location>
</feature>
<keyword evidence="5 7" id="KW-1133">Transmembrane helix</keyword>
<dbReference type="EMBL" id="BAAANN010000034">
    <property type="protein sequence ID" value="GAA1981530.1"/>
    <property type="molecule type" value="Genomic_DNA"/>
</dbReference>
<evidence type="ECO:0000256" key="1">
    <source>
        <dbReference type="ARBA" id="ARBA00004651"/>
    </source>
</evidence>
<dbReference type="InterPro" id="IPR006707">
    <property type="entry name" value="T7SS_EccD"/>
</dbReference>
<dbReference type="Pfam" id="PF08817">
    <property type="entry name" value="YukD"/>
    <property type="match status" value="1"/>
</dbReference>
<evidence type="ECO:0000256" key="4">
    <source>
        <dbReference type="ARBA" id="ARBA00022692"/>
    </source>
</evidence>